<name>A0AA48M053_9ZZZZ</name>
<proteinExistence type="predicted"/>
<sequence>MATTIQEDEEIPGSYPAKPWGLSDAAVALDAATIWARIEAFIAWRWTARGVTWIVEGPGEWIAPLKPAEVLTTHVWNNEAWETMTLPASPRGGYDLPGCGPYKIVATIGDAVTVPAIVNEAYKRLADFYGNATTNAGVRQETVDGIGSTEYDLSAIASAMNRSGAGDLLRSFRRVL</sequence>
<evidence type="ECO:0000313" key="1">
    <source>
        <dbReference type="EMBL" id="CAJ0867108.1"/>
    </source>
</evidence>
<accession>A0AA48M053</accession>
<reference evidence="1" key="1">
    <citation type="submission" date="2023-07" db="EMBL/GenBank/DDBJ databases">
        <authorList>
            <person name="Pelsma A.J. K."/>
        </authorList>
    </citation>
    <scope>NUCLEOTIDE SEQUENCE</scope>
</reference>
<dbReference type="EMBL" id="OY288114">
    <property type="protein sequence ID" value="CAJ0867108.1"/>
    <property type="molecule type" value="Genomic_DNA"/>
</dbReference>
<organism evidence="1">
    <name type="scientific">freshwater sediment metagenome</name>
    <dbReference type="NCBI Taxonomy" id="556182"/>
    <lineage>
        <taxon>unclassified sequences</taxon>
        <taxon>metagenomes</taxon>
        <taxon>ecological metagenomes</taxon>
    </lineage>
</organism>
<protein>
    <submittedName>
        <fullName evidence="1">Uncharacterized protein</fullName>
    </submittedName>
</protein>
<dbReference type="AlphaFoldDB" id="A0AA48M053"/>
<gene>
    <name evidence="1" type="ORF">AMST5_01922</name>
</gene>